<evidence type="ECO:0008006" key="3">
    <source>
        <dbReference type="Google" id="ProtNLM"/>
    </source>
</evidence>
<gene>
    <name evidence="1" type="ORF">KCG34_02980</name>
</gene>
<evidence type="ECO:0000313" key="2">
    <source>
        <dbReference type="Proteomes" id="UP000676409"/>
    </source>
</evidence>
<organism evidence="1 2">
    <name type="scientific">Phenylobacterium montanum</name>
    <dbReference type="NCBI Taxonomy" id="2823693"/>
    <lineage>
        <taxon>Bacteria</taxon>
        <taxon>Pseudomonadati</taxon>
        <taxon>Pseudomonadota</taxon>
        <taxon>Alphaproteobacteria</taxon>
        <taxon>Caulobacterales</taxon>
        <taxon>Caulobacteraceae</taxon>
        <taxon>Phenylobacterium</taxon>
    </lineage>
</organism>
<dbReference type="RefSeq" id="WP_211938918.1">
    <property type="nucleotide sequence ID" value="NZ_CP073078.1"/>
</dbReference>
<evidence type="ECO:0000313" key="1">
    <source>
        <dbReference type="EMBL" id="QUD88868.1"/>
    </source>
</evidence>
<proteinExistence type="predicted"/>
<dbReference type="Proteomes" id="UP000676409">
    <property type="component" value="Chromosome"/>
</dbReference>
<protein>
    <recommendedName>
        <fullName evidence="3">DUF2946 domain-containing protein</fullName>
    </recommendedName>
</protein>
<dbReference type="EMBL" id="CP073078">
    <property type="protein sequence ID" value="QUD88868.1"/>
    <property type="molecule type" value="Genomic_DNA"/>
</dbReference>
<sequence length="128" mass="12589">MRGALRTWLTDRRGLALSLVALLLQVLVPAGYMVADGQQGPAIVVCTGHGPLLAAGDLGHPGKAPASRPDAPCAFAGHGALAPPTVTATLAPSPVSYAPALNAIFADLAPGRGLAAPPPPALGPPAAI</sequence>
<dbReference type="KEGG" id="caul:KCG34_02980"/>
<dbReference type="AlphaFoldDB" id="A0A975G1K1"/>
<keyword evidence="2" id="KW-1185">Reference proteome</keyword>
<name>A0A975G1K1_9CAUL</name>
<reference evidence="1" key="1">
    <citation type="submission" date="2021-04" db="EMBL/GenBank/DDBJ databases">
        <title>The complete genome sequence of Caulobacter sp. S6.</title>
        <authorList>
            <person name="Tang Y."/>
            <person name="Ouyang W."/>
            <person name="Liu Q."/>
            <person name="Huang B."/>
            <person name="Guo Z."/>
            <person name="Lei P."/>
        </authorList>
    </citation>
    <scope>NUCLEOTIDE SEQUENCE</scope>
    <source>
        <strain evidence="1">S6</strain>
    </source>
</reference>
<accession>A0A975G1K1</accession>